<dbReference type="AlphaFoldDB" id="A0A558GU11"/>
<dbReference type="Proteomes" id="UP000316500">
    <property type="component" value="Unassembled WGS sequence"/>
</dbReference>
<proteinExistence type="predicted"/>
<sequence length="145" mass="16428">MAAPSYVPNELLSRLIGVRMYSVEFVLNDYVQLRFDGDPHADGPIVLNSYVWPFVESAGRSWREPDLGYADALRRLTPGTVISTSEATGLGIRIELDTGTVMIHPTIEEVHVEIAQLMGFEDRTWMVWRPGEHSFEDLQQPREPV</sequence>
<name>A0A558GU11_PAENT</name>
<evidence type="ECO:0000313" key="2">
    <source>
        <dbReference type="Proteomes" id="UP000316500"/>
    </source>
</evidence>
<accession>A0A558GU11</accession>
<evidence type="ECO:0000313" key="1">
    <source>
        <dbReference type="EMBL" id="TVU60368.1"/>
    </source>
</evidence>
<protein>
    <submittedName>
        <fullName evidence="1">Uncharacterized protein</fullName>
    </submittedName>
</protein>
<comment type="caution">
    <text evidence="1">The sequence shown here is derived from an EMBL/GenBank/DDBJ whole genome shotgun (WGS) entry which is preliminary data.</text>
</comment>
<dbReference type="EMBL" id="VNFK01000014">
    <property type="protein sequence ID" value="TVU60368.1"/>
    <property type="molecule type" value="Genomic_DNA"/>
</dbReference>
<gene>
    <name evidence="1" type="ORF">FQP90_16465</name>
</gene>
<organism evidence="1 2">
    <name type="scientific">Paenarthrobacter nitroguajacolicus</name>
    <name type="common">Arthrobacter nitroguajacolicus</name>
    <dbReference type="NCBI Taxonomy" id="211146"/>
    <lineage>
        <taxon>Bacteria</taxon>
        <taxon>Bacillati</taxon>
        <taxon>Actinomycetota</taxon>
        <taxon>Actinomycetes</taxon>
        <taxon>Micrococcales</taxon>
        <taxon>Micrococcaceae</taxon>
        <taxon>Paenarthrobacter</taxon>
    </lineage>
</organism>
<dbReference type="RefSeq" id="WP_144652155.1">
    <property type="nucleotide sequence ID" value="NZ_VNFK01000014.1"/>
</dbReference>
<dbReference type="OrthoDB" id="3428371at2"/>
<reference evidence="1 2" key="1">
    <citation type="submission" date="2019-07" db="EMBL/GenBank/DDBJ databases">
        <title>Diversity of Bacteria from Kongsfjorden, Arctic.</title>
        <authorList>
            <person name="Yu Y."/>
        </authorList>
    </citation>
    <scope>NUCLEOTIDE SEQUENCE [LARGE SCALE GENOMIC DNA]</scope>
    <source>
        <strain evidence="1 2">SM1928</strain>
    </source>
</reference>